<dbReference type="Proteomes" id="UP001516400">
    <property type="component" value="Unassembled WGS sequence"/>
</dbReference>
<sequence length="101" mass="11978">MSCFLHNIEFDCSKHNIKIQVNKTSGHKYLNLYKNLTALGRLEPAFPKAQPSISNKEKLNIYFYTRFINLTTNQFNRDQMALLNKEAKFILYNYKIIQNKE</sequence>
<dbReference type="AlphaFoldDB" id="A0ABD2P970"/>
<proteinExistence type="predicted"/>
<protein>
    <submittedName>
        <fullName evidence="1">Uncharacterized protein</fullName>
    </submittedName>
</protein>
<comment type="caution">
    <text evidence="1">The sequence shown here is derived from an EMBL/GenBank/DDBJ whole genome shotgun (WGS) entry which is preliminary data.</text>
</comment>
<dbReference type="EMBL" id="JABFTP020000185">
    <property type="protein sequence ID" value="KAL3287473.1"/>
    <property type="molecule type" value="Genomic_DNA"/>
</dbReference>
<gene>
    <name evidence="1" type="ORF">HHI36_001943</name>
</gene>
<keyword evidence="2" id="KW-1185">Reference proteome</keyword>
<evidence type="ECO:0000313" key="2">
    <source>
        <dbReference type="Proteomes" id="UP001516400"/>
    </source>
</evidence>
<accession>A0ABD2P970</accession>
<reference evidence="1 2" key="1">
    <citation type="journal article" date="2021" name="BMC Biol.">
        <title>Horizontally acquired antibacterial genes associated with adaptive radiation of ladybird beetles.</title>
        <authorList>
            <person name="Li H.S."/>
            <person name="Tang X.F."/>
            <person name="Huang Y.H."/>
            <person name="Xu Z.Y."/>
            <person name="Chen M.L."/>
            <person name="Du X.Y."/>
            <person name="Qiu B.Y."/>
            <person name="Chen P.T."/>
            <person name="Zhang W."/>
            <person name="Slipinski A."/>
            <person name="Escalona H.E."/>
            <person name="Waterhouse R.M."/>
            <person name="Zwick A."/>
            <person name="Pang H."/>
        </authorList>
    </citation>
    <scope>NUCLEOTIDE SEQUENCE [LARGE SCALE GENOMIC DNA]</scope>
    <source>
        <strain evidence="1">SYSU2018</strain>
    </source>
</reference>
<evidence type="ECO:0000313" key="1">
    <source>
        <dbReference type="EMBL" id="KAL3287473.1"/>
    </source>
</evidence>
<name>A0ABD2P970_9CUCU</name>
<organism evidence="1 2">
    <name type="scientific">Cryptolaemus montrouzieri</name>
    <dbReference type="NCBI Taxonomy" id="559131"/>
    <lineage>
        <taxon>Eukaryota</taxon>
        <taxon>Metazoa</taxon>
        <taxon>Ecdysozoa</taxon>
        <taxon>Arthropoda</taxon>
        <taxon>Hexapoda</taxon>
        <taxon>Insecta</taxon>
        <taxon>Pterygota</taxon>
        <taxon>Neoptera</taxon>
        <taxon>Endopterygota</taxon>
        <taxon>Coleoptera</taxon>
        <taxon>Polyphaga</taxon>
        <taxon>Cucujiformia</taxon>
        <taxon>Coccinelloidea</taxon>
        <taxon>Coccinellidae</taxon>
        <taxon>Scymninae</taxon>
        <taxon>Scymnini</taxon>
        <taxon>Cryptolaemus</taxon>
    </lineage>
</organism>